<dbReference type="EMBL" id="UINC01062875">
    <property type="protein sequence ID" value="SVB89912.1"/>
    <property type="molecule type" value="Genomic_DNA"/>
</dbReference>
<organism evidence="1">
    <name type="scientific">marine metagenome</name>
    <dbReference type="NCBI Taxonomy" id="408172"/>
    <lineage>
        <taxon>unclassified sequences</taxon>
        <taxon>metagenomes</taxon>
        <taxon>ecological metagenomes</taxon>
    </lineage>
</organism>
<dbReference type="AlphaFoldDB" id="A0A382HS13"/>
<name>A0A382HS13_9ZZZZ</name>
<proteinExistence type="predicted"/>
<evidence type="ECO:0000313" key="1">
    <source>
        <dbReference type="EMBL" id="SVB89912.1"/>
    </source>
</evidence>
<accession>A0A382HS13</accession>
<gene>
    <name evidence="1" type="ORF">METZ01_LOCUS242766</name>
</gene>
<sequence>MIKYETTKLFYDKYLFKLGIYNPVAFIFRNKNLSHARTIIDDLQLHQEEPIQYKTCSDALRHIDLTVDELHDLKYLLTQFQDQTDFMVRCEQNKMGIFSNNDSWLKRVGKKLDCVCDFYEPADSTIDLLLNSKNVLIKNAPFDHKYKVTLGENSIDRNFYNWAKNNPDKVRVSPGLLRTIQENGYVKGKYLYFRDEKVLTLAMLFLSGNIGRIDRIVLKEDVDK</sequence>
<reference evidence="1" key="1">
    <citation type="submission" date="2018-05" db="EMBL/GenBank/DDBJ databases">
        <authorList>
            <person name="Lanie J.A."/>
            <person name="Ng W.-L."/>
            <person name="Kazmierczak K.M."/>
            <person name="Andrzejewski T.M."/>
            <person name="Davidsen T.M."/>
            <person name="Wayne K.J."/>
            <person name="Tettelin H."/>
            <person name="Glass J.I."/>
            <person name="Rusch D."/>
            <person name="Podicherti R."/>
            <person name="Tsui H.-C.T."/>
            <person name="Winkler M.E."/>
        </authorList>
    </citation>
    <scope>NUCLEOTIDE SEQUENCE</scope>
</reference>
<protein>
    <submittedName>
        <fullName evidence="1">Uncharacterized protein</fullName>
    </submittedName>
</protein>